<evidence type="ECO:0000259" key="6">
    <source>
        <dbReference type="PROSITE" id="PS50048"/>
    </source>
</evidence>
<dbReference type="OrthoDB" id="4150114at2759"/>
<dbReference type="CDD" id="cd00067">
    <property type="entry name" value="GAL4"/>
    <property type="match status" value="1"/>
</dbReference>
<evidence type="ECO:0000256" key="4">
    <source>
        <dbReference type="ARBA" id="ARBA00023242"/>
    </source>
</evidence>
<sequence>MPPEVASATARKRPKISRGHSGCKTCRKRGKRCDETKPACRACVRLRFECSYSIDYSFRNHDARSFQPRVEAKEDARVLAESTDLQALEVVNYGKPTFPSSLDCGSNLEATYWGHFHRHVRHLLPGIHVELLEGATRSSSLRCAALCISASNLSMLNARVQHRTNTNDHRRSVSSPLVNNLHHFQAQEYHKRALAYSISTHESVDSAAELTGLVLLAYYHHASTNHLQFRLAVWESVQFVLVHKDALLRTTEGTAALQMWYRLCISHRLSKPPAFMLEGEGPSSFGPNRFPDTFDQLFLSCILGMSADDLIYDILIKTIELRSRLVLFRCVAGTRRIPEDSSDIGPVAYEVLNKLLGRGRIASEQTEVEQGFVRGSNLVGLLEIQKQRLHVWRTKTATDRLFRDIEPKLRFPRHRDAMNILYSILCDIIFEEASQRGGSHPLIPGAKPSSSILASLADNICSLAETLNFSISNTDDIYTFSLAEVLLQMLLVWRSEPVLNHILDVIWPQMERKSRGYEHSHYPTHLVKRIINEIARYWAQGRAVTFAQLAVPEDMPKVKLLDIDYPIHLVVGGYGADGGHFMERIPLP</sequence>
<keyword evidence="1" id="KW-0805">Transcription regulation</keyword>
<dbReference type="PANTHER" id="PTHR37534:SF9">
    <property type="entry name" value="ZN(II)2CYS6 TRANSCRIPTION FACTOR (EUROFUNG)"/>
    <property type="match status" value="1"/>
</dbReference>
<keyword evidence="3" id="KW-0804">Transcription</keyword>
<evidence type="ECO:0000313" key="8">
    <source>
        <dbReference type="Proteomes" id="UP000054771"/>
    </source>
</evidence>
<dbReference type="EMBL" id="CDMC01000004">
    <property type="protein sequence ID" value="CEL03915.1"/>
    <property type="molecule type" value="Genomic_DNA"/>
</dbReference>
<dbReference type="GO" id="GO:0045944">
    <property type="term" value="P:positive regulation of transcription by RNA polymerase II"/>
    <property type="evidence" value="ECO:0007669"/>
    <property type="project" value="TreeGrafter"/>
</dbReference>
<name>A0A0U5FWP9_ASPCI</name>
<keyword evidence="8" id="KW-1185">Reference proteome</keyword>
<feature type="domain" description="Zn(2)-C6 fungal-type" evidence="6">
    <location>
        <begin position="22"/>
        <end position="52"/>
    </location>
</feature>
<gene>
    <name evidence="7" type="ORF">ASPCAL05052</name>
</gene>
<evidence type="ECO:0000256" key="5">
    <source>
        <dbReference type="SAM" id="MobiDB-lite"/>
    </source>
</evidence>
<proteinExistence type="predicted"/>
<dbReference type="SUPFAM" id="SSF57701">
    <property type="entry name" value="Zn2/Cys6 DNA-binding domain"/>
    <property type="match status" value="1"/>
</dbReference>
<protein>
    <recommendedName>
        <fullName evidence="6">Zn(2)-C6 fungal-type domain-containing protein</fullName>
    </recommendedName>
</protein>
<evidence type="ECO:0000256" key="3">
    <source>
        <dbReference type="ARBA" id="ARBA00023163"/>
    </source>
</evidence>
<dbReference type="GO" id="GO:0005634">
    <property type="term" value="C:nucleus"/>
    <property type="evidence" value="ECO:0007669"/>
    <property type="project" value="TreeGrafter"/>
</dbReference>
<dbReference type="PROSITE" id="PS50048">
    <property type="entry name" value="ZN2_CY6_FUNGAL_2"/>
    <property type="match status" value="1"/>
</dbReference>
<dbReference type="GO" id="GO:0000976">
    <property type="term" value="F:transcription cis-regulatory region binding"/>
    <property type="evidence" value="ECO:0007669"/>
    <property type="project" value="TreeGrafter"/>
</dbReference>
<dbReference type="AlphaFoldDB" id="A0A0U5FWP9"/>
<dbReference type="InterPro" id="IPR001138">
    <property type="entry name" value="Zn2Cys6_DnaBD"/>
</dbReference>
<evidence type="ECO:0000256" key="2">
    <source>
        <dbReference type="ARBA" id="ARBA00023125"/>
    </source>
</evidence>
<keyword evidence="2" id="KW-0238">DNA-binding</keyword>
<keyword evidence="4" id="KW-0539">Nucleus</keyword>
<dbReference type="SMART" id="SM00066">
    <property type="entry name" value="GAL4"/>
    <property type="match status" value="1"/>
</dbReference>
<dbReference type="InterPro" id="IPR036864">
    <property type="entry name" value="Zn2-C6_fun-type_DNA-bd_sf"/>
</dbReference>
<dbReference type="Proteomes" id="UP000054771">
    <property type="component" value="Unassembled WGS sequence"/>
</dbReference>
<evidence type="ECO:0000256" key="1">
    <source>
        <dbReference type="ARBA" id="ARBA00023015"/>
    </source>
</evidence>
<dbReference type="Gene3D" id="4.10.240.10">
    <property type="entry name" value="Zn(2)-C6 fungal-type DNA-binding domain"/>
    <property type="match status" value="1"/>
</dbReference>
<evidence type="ECO:0000313" key="7">
    <source>
        <dbReference type="EMBL" id="CEL03915.1"/>
    </source>
</evidence>
<reference evidence="8" key="1">
    <citation type="journal article" date="2016" name="Genome Announc.">
        <title>Draft genome sequences of fungus Aspergillus calidoustus.</title>
        <authorList>
            <person name="Horn F."/>
            <person name="Linde J."/>
            <person name="Mattern D.J."/>
            <person name="Walther G."/>
            <person name="Guthke R."/>
            <person name="Scherlach K."/>
            <person name="Martin K."/>
            <person name="Brakhage A.A."/>
            <person name="Petzke L."/>
            <person name="Valiante V."/>
        </authorList>
    </citation>
    <scope>NUCLEOTIDE SEQUENCE [LARGE SCALE GENOMIC DNA]</scope>
    <source>
        <strain evidence="8">SF006504</strain>
    </source>
</reference>
<dbReference type="OMA" id="HASTNHL"/>
<feature type="region of interest" description="Disordered" evidence="5">
    <location>
        <begin position="1"/>
        <end position="20"/>
    </location>
</feature>
<dbReference type="PANTHER" id="PTHR37534">
    <property type="entry name" value="TRANSCRIPTIONAL ACTIVATOR PROTEIN UGA3"/>
    <property type="match status" value="1"/>
</dbReference>
<dbReference type="Pfam" id="PF00172">
    <property type="entry name" value="Zn_clus"/>
    <property type="match status" value="1"/>
</dbReference>
<accession>A0A0U5FWP9</accession>
<dbReference type="GO" id="GO:0008270">
    <property type="term" value="F:zinc ion binding"/>
    <property type="evidence" value="ECO:0007669"/>
    <property type="project" value="InterPro"/>
</dbReference>
<dbReference type="GO" id="GO:0000981">
    <property type="term" value="F:DNA-binding transcription factor activity, RNA polymerase II-specific"/>
    <property type="evidence" value="ECO:0007669"/>
    <property type="project" value="InterPro"/>
</dbReference>
<organism evidence="7 8">
    <name type="scientific">Aspergillus calidoustus</name>
    <dbReference type="NCBI Taxonomy" id="454130"/>
    <lineage>
        <taxon>Eukaryota</taxon>
        <taxon>Fungi</taxon>
        <taxon>Dikarya</taxon>
        <taxon>Ascomycota</taxon>
        <taxon>Pezizomycotina</taxon>
        <taxon>Eurotiomycetes</taxon>
        <taxon>Eurotiomycetidae</taxon>
        <taxon>Eurotiales</taxon>
        <taxon>Aspergillaceae</taxon>
        <taxon>Aspergillus</taxon>
        <taxon>Aspergillus subgen. Nidulantes</taxon>
    </lineage>
</organism>